<accession>T1ETP0</accession>
<evidence type="ECO:0000313" key="3">
    <source>
        <dbReference type="EnsemblMetazoa" id="HelroP163115"/>
    </source>
</evidence>
<dbReference type="HOGENOM" id="CLU_1449214_0_0_1"/>
<protein>
    <recommendedName>
        <fullName evidence="1">Rhodanese domain-containing protein</fullName>
    </recommendedName>
</protein>
<proteinExistence type="predicted"/>
<reference evidence="2 4" key="2">
    <citation type="journal article" date="2013" name="Nature">
        <title>Insights into bilaterian evolution from three spiralian genomes.</title>
        <authorList>
            <person name="Simakov O."/>
            <person name="Marletaz F."/>
            <person name="Cho S.J."/>
            <person name="Edsinger-Gonzales E."/>
            <person name="Havlak P."/>
            <person name="Hellsten U."/>
            <person name="Kuo D.H."/>
            <person name="Larsson T."/>
            <person name="Lv J."/>
            <person name="Arendt D."/>
            <person name="Savage R."/>
            <person name="Osoegawa K."/>
            <person name="de Jong P."/>
            <person name="Grimwood J."/>
            <person name="Chapman J.A."/>
            <person name="Shapiro H."/>
            <person name="Aerts A."/>
            <person name="Otillar R.P."/>
            <person name="Terry A.Y."/>
            <person name="Boore J.L."/>
            <person name="Grigoriev I.V."/>
            <person name="Lindberg D.R."/>
            <person name="Seaver E.C."/>
            <person name="Weisblat D.A."/>
            <person name="Putnam N.H."/>
            <person name="Rokhsar D.S."/>
        </authorList>
    </citation>
    <scope>NUCLEOTIDE SEQUENCE</scope>
</reference>
<dbReference type="Proteomes" id="UP000015101">
    <property type="component" value="Unassembled WGS sequence"/>
</dbReference>
<feature type="domain" description="Rhodanese" evidence="1">
    <location>
        <begin position="59"/>
        <end position="126"/>
    </location>
</feature>
<dbReference type="FunCoup" id="T1ETP0">
    <property type="interactions" value="120"/>
</dbReference>
<name>T1ETP0_HELRO</name>
<keyword evidence="4" id="KW-1185">Reference proteome</keyword>
<evidence type="ECO:0000313" key="2">
    <source>
        <dbReference type="EMBL" id="ESN96085.1"/>
    </source>
</evidence>
<dbReference type="Pfam" id="PF00581">
    <property type="entry name" value="Rhodanese"/>
    <property type="match status" value="1"/>
</dbReference>
<sequence>MQFQRYADKSISCVTHVLIRNFDSTKVRFYSQDGGDADVPQLKEAPEIEIKDVEKLVKNPPRIIILDVRRPEELREEGNVPTAFNLPVDDLEDALKLNKKFFRVLFGFDKPDPDDLIVVYCRSGKSRSIPDCAIFEDSHECGWCGSYGNMHVYMYCGVSVVSISTRVVWCCMDASSSRVDLASFVVQ</sequence>
<dbReference type="SUPFAM" id="SSF52821">
    <property type="entry name" value="Rhodanese/Cell cycle control phosphatase"/>
    <property type="match status" value="1"/>
</dbReference>
<dbReference type="InParanoid" id="T1ETP0"/>
<dbReference type="PANTHER" id="PTHR44086:SF10">
    <property type="entry name" value="THIOSULFATE SULFURTRANSFERASE_RHODANESE-LIKE DOMAIN-CONTAINING PROTEIN 3"/>
    <property type="match status" value="1"/>
</dbReference>
<evidence type="ECO:0000259" key="1">
    <source>
        <dbReference type="PROSITE" id="PS50206"/>
    </source>
</evidence>
<dbReference type="InterPro" id="IPR036873">
    <property type="entry name" value="Rhodanese-like_dom_sf"/>
</dbReference>
<dbReference type="EMBL" id="KB097495">
    <property type="protein sequence ID" value="ESN96085.1"/>
    <property type="molecule type" value="Genomic_DNA"/>
</dbReference>
<dbReference type="InterPro" id="IPR001763">
    <property type="entry name" value="Rhodanese-like_dom"/>
</dbReference>
<dbReference type="eggNOG" id="KOG1530">
    <property type="taxonomic scope" value="Eukaryota"/>
</dbReference>
<dbReference type="CTD" id="20199940"/>
<dbReference type="STRING" id="6412.T1ETP0"/>
<dbReference type="RefSeq" id="XP_009025334.1">
    <property type="nucleotide sequence ID" value="XM_009027086.1"/>
</dbReference>
<dbReference type="PANTHER" id="PTHR44086">
    <property type="entry name" value="THIOSULFATE SULFURTRANSFERASE RDL2, MITOCHONDRIAL-RELATED"/>
    <property type="match status" value="1"/>
</dbReference>
<dbReference type="KEGG" id="hro:HELRODRAFT_163115"/>
<reference evidence="3" key="3">
    <citation type="submission" date="2015-06" db="UniProtKB">
        <authorList>
            <consortium name="EnsemblMetazoa"/>
        </authorList>
    </citation>
    <scope>IDENTIFICATION</scope>
</reference>
<gene>
    <name evidence="3" type="primary">20199940</name>
    <name evidence="2" type="ORF">HELRODRAFT_163115</name>
</gene>
<dbReference type="AlphaFoldDB" id="T1ETP0"/>
<dbReference type="OrthoDB" id="566238at2759"/>
<dbReference type="PROSITE" id="PS50206">
    <property type="entry name" value="RHODANESE_3"/>
    <property type="match status" value="1"/>
</dbReference>
<reference evidence="4" key="1">
    <citation type="submission" date="2012-12" db="EMBL/GenBank/DDBJ databases">
        <authorList>
            <person name="Hellsten U."/>
            <person name="Grimwood J."/>
            <person name="Chapman J.A."/>
            <person name="Shapiro H."/>
            <person name="Aerts A."/>
            <person name="Otillar R.P."/>
            <person name="Terry A.Y."/>
            <person name="Boore J.L."/>
            <person name="Simakov O."/>
            <person name="Marletaz F."/>
            <person name="Cho S.-J."/>
            <person name="Edsinger-Gonzales E."/>
            <person name="Havlak P."/>
            <person name="Kuo D.-H."/>
            <person name="Larsson T."/>
            <person name="Lv J."/>
            <person name="Arendt D."/>
            <person name="Savage R."/>
            <person name="Osoegawa K."/>
            <person name="de Jong P."/>
            <person name="Lindberg D.R."/>
            <person name="Seaver E.C."/>
            <person name="Weisblat D.A."/>
            <person name="Putnam N.H."/>
            <person name="Grigoriev I.V."/>
            <person name="Rokhsar D.S."/>
        </authorList>
    </citation>
    <scope>NUCLEOTIDE SEQUENCE</scope>
</reference>
<dbReference type="GeneID" id="20199940"/>
<dbReference type="EMBL" id="AMQM01001292">
    <property type="status" value="NOT_ANNOTATED_CDS"/>
    <property type="molecule type" value="Genomic_DNA"/>
</dbReference>
<organism evidence="3 4">
    <name type="scientific">Helobdella robusta</name>
    <name type="common">Californian leech</name>
    <dbReference type="NCBI Taxonomy" id="6412"/>
    <lineage>
        <taxon>Eukaryota</taxon>
        <taxon>Metazoa</taxon>
        <taxon>Spiralia</taxon>
        <taxon>Lophotrochozoa</taxon>
        <taxon>Annelida</taxon>
        <taxon>Clitellata</taxon>
        <taxon>Hirudinea</taxon>
        <taxon>Rhynchobdellida</taxon>
        <taxon>Glossiphoniidae</taxon>
        <taxon>Helobdella</taxon>
    </lineage>
</organism>
<dbReference type="EnsemblMetazoa" id="HelroT163115">
    <property type="protein sequence ID" value="HelroP163115"/>
    <property type="gene ID" value="HelroG163115"/>
</dbReference>
<evidence type="ECO:0000313" key="4">
    <source>
        <dbReference type="Proteomes" id="UP000015101"/>
    </source>
</evidence>
<dbReference type="Gene3D" id="3.40.250.10">
    <property type="entry name" value="Rhodanese-like domain"/>
    <property type="match status" value="1"/>
</dbReference>